<sequence>APGAELEPNARHNSALRHYAGLSGAVILSVETIDNRALCPYVNRLGISHSEFQFSHVMTIIGYPATI</sequence>
<reference evidence="1" key="1">
    <citation type="journal article" date="2014" name="Front. Microbiol.">
        <title>High frequency of phylogenetically diverse reductive dehalogenase-homologous genes in deep subseafloor sedimentary metagenomes.</title>
        <authorList>
            <person name="Kawai M."/>
            <person name="Futagami T."/>
            <person name="Toyoda A."/>
            <person name="Takaki Y."/>
            <person name="Nishi S."/>
            <person name="Hori S."/>
            <person name="Arai W."/>
            <person name="Tsubouchi T."/>
            <person name="Morono Y."/>
            <person name="Uchiyama I."/>
            <person name="Ito T."/>
            <person name="Fujiyama A."/>
            <person name="Inagaki F."/>
            <person name="Takami H."/>
        </authorList>
    </citation>
    <scope>NUCLEOTIDE SEQUENCE</scope>
    <source>
        <strain evidence="1">Expedition CK06-06</strain>
    </source>
</reference>
<gene>
    <name evidence="1" type="ORF">S01H4_23980</name>
</gene>
<protein>
    <submittedName>
        <fullName evidence="1">Uncharacterized protein</fullName>
    </submittedName>
</protein>
<dbReference type="AlphaFoldDB" id="X1AIX2"/>
<accession>X1AIX2</accession>
<organism evidence="1">
    <name type="scientific">marine sediment metagenome</name>
    <dbReference type="NCBI Taxonomy" id="412755"/>
    <lineage>
        <taxon>unclassified sequences</taxon>
        <taxon>metagenomes</taxon>
        <taxon>ecological metagenomes</taxon>
    </lineage>
</organism>
<name>X1AIX2_9ZZZZ</name>
<proteinExistence type="predicted"/>
<evidence type="ECO:0000313" key="1">
    <source>
        <dbReference type="EMBL" id="GAG82094.1"/>
    </source>
</evidence>
<comment type="caution">
    <text evidence="1">The sequence shown here is derived from an EMBL/GenBank/DDBJ whole genome shotgun (WGS) entry which is preliminary data.</text>
</comment>
<dbReference type="EMBL" id="BART01011208">
    <property type="protein sequence ID" value="GAG82094.1"/>
    <property type="molecule type" value="Genomic_DNA"/>
</dbReference>
<feature type="non-terminal residue" evidence="1">
    <location>
        <position position="1"/>
    </location>
</feature>